<comment type="caution">
    <text evidence="2">The sequence shown here is derived from an EMBL/GenBank/DDBJ whole genome shotgun (WGS) entry which is preliminary data.</text>
</comment>
<dbReference type="RefSeq" id="WP_039606256.1">
    <property type="nucleotide sequence ID" value="NZ_FMUP01000001.1"/>
</dbReference>
<dbReference type="InterPro" id="IPR029058">
    <property type="entry name" value="AB_hydrolase_fold"/>
</dbReference>
<evidence type="ECO:0000259" key="1">
    <source>
        <dbReference type="Pfam" id="PF12146"/>
    </source>
</evidence>
<name>A0A0B3BYL5_9PSED</name>
<accession>A0A0B3BYL5</accession>
<dbReference type="PANTHER" id="PTHR43194:SF5">
    <property type="entry name" value="PIMELOYL-[ACYL-CARRIER PROTEIN] METHYL ESTER ESTERASE"/>
    <property type="match status" value="1"/>
</dbReference>
<dbReference type="OrthoDB" id="6984192at2"/>
<dbReference type="Proteomes" id="UP000030980">
    <property type="component" value="Unassembled WGS sequence"/>
</dbReference>
<dbReference type="EMBL" id="JTAK01000002">
    <property type="protein sequence ID" value="KHO65784.1"/>
    <property type="molecule type" value="Genomic_DNA"/>
</dbReference>
<dbReference type="Pfam" id="PF12146">
    <property type="entry name" value="Hydrolase_4"/>
    <property type="match status" value="1"/>
</dbReference>
<sequence>MKAEIAVLDIQGTHRIYTELHRSRTPAGTILLVNGSLSTLTSFAQTLRYLQPHFNVVLFDLPYAGQSRRHNNHQRLLSREDEADIIVGLIEHFQADHLLSFSWGGIASLKALARRPRHVRKAAIYSFSPVINGAMLDYLERGSQVLGACDRDGIAALVNGTIGKHLPSLYQRYNHRHIRSLELYEYAQMKFHVDTVLHHEGRSCVSQADAIDIPLLFLNGEWDEYTTPQDARLFAQHARQCDFHRVARAGHFIDVEHKRACLETRDAVLDFLLAPAIAQRQAVAV</sequence>
<gene>
    <name evidence="2" type="ORF">PT85_07005</name>
</gene>
<reference evidence="2 3" key="1">
    <citation type="submission" date="2014-11" db="EMBL/GenBank/DDBJ databases">
        <title>Genome sequence of Pseudomonas tuomuerensis JCM 14085.</title>
        <authorList>
            <person name="Shin S.-K."/>
            <person name="Yi H."/>
        </authorList>
    </citation>
    <scope>NUCLEOTIDE SEQUENCE [LARGE SCALE GENOMIC DNA]</scope>
    <source>
        <strain evidence="2 3">JCM 14085</strain>
    </source>
</reference>
<dbReference type="STRING" id="706570.PT85_07005"/>
<dbReference type="InterPro" id="IPR022742">
    <property type="entry name" value="Hydrolase_4"/>
</dbReference>
<dbReference type="PANTHER" id="PTHR43194">
    <property type="entry name" value="HYDROLASE ALPHA/BETA FOLD FAMILY"/>
    <property type="match status" value="1"/>
</dbReference>
<evidence type="ECO:0000313" key="3">
    <source>
        <dbReference type="Proteomes" id="UP000030980"/>
    </source>
</evidence>
<dbReference type="InterPro" id="IPR050228">
    <property type="entry name" value="Carboxylesterase_BioH"/>
</dbReference>
<organism evidence="2 3">
    <name type="scientific">Pseudomonas flexibilis</name>
    <dbReference type="NCBI Taxonomy" id="706570"/>
    <lineage>
        <taxon>Bacteria</taxon>
        <taxon>Pseudomonadati</taxon>
        <taxon>Pseudomonadota</taxon>
        <taxon>Gammaproteobacteria</taxon>
        <taxon>Pseudomonadales</taxon>
        <taxon>Pseudomonadaceae</taxon>
        <taxon>Pseudomonas</taxon>
    </lineage>
</organism>
<dbReference type="SUPFAM" id="SSF53474">
    <property type="entry name" value="alpha/beta-Hydrolases"/>
    <property type="match status" value="1"/>
</dbReference>
<protein>
    <submittedName>
        <fullName evidence="2">MFS transporter</fullName>
    </submittedName>
</protein>
<dbReference type="Gene3D" id="3.40.50.1820">
    <property type="entry name" value="alpha/beta hydrolase"/>
    <property type="match status" value="1"/>
</dbReference>
<feature type="domain" description="Serine aminopeptidase S33" evidence="1">
    <location>
        <begin position="26"/>
        <end position="251"/>
    </location>
</feature>
<keyword evidence="3" id="KW-1185">Reference proteome</keyword>
<dbReference type="AlphaFoldDB" id="A0A0B3BYL5"/>
<evidence type="ECO:0000313" key="2">
    <source>
        <dbReference type="EMBL" id="KHO65784.1"/>
    </source>
</evidence>
<proteinExistence type="predicted"/>